<protein>
    <submittedName>
        <fullName evidence="4">Beta-glucosidase 44-like protein</fullName>
    </submittedName>
</protein>
<evidence type="ECO:0000313" key="5">
    <source>
        <dbReference type="Proteomes" id="UP000283530"/>
    </source>
</evidence>
<dbReference type="InterPro" id="IPR017853">
    <property type="entry name" value="GH"/>
</dbReference>
<dbReference type="SUPFAM" id="SSF51445">
    <property type="entry name" value="(Trans)glycosidases"/>
    <property type="match status" value="1"/>
</dbReference>
<dbReference type="OrthoDB" id="1871926at2759"/>
<evidence type="ECO:0000256" key="2">
    <source>
        <dbReference type="RuleBase" id="RU003690"/>
    </source>
</evidence>
<dbReference type="Proteomes" id="UP000283530">
    <property type="component" value="Unassembled WGS sequence"/>
</dbReference>
<dbReference type="GO" id="GO:0005975">
    <property type="term" value="P:carbohydrate metabolic process"/>
    <property type="evidence" value="ECO:0007669"/>
    <property type="project" value="InterPro"/>
</dbReference>
<dbReference type="FunFam" id="3.20.20.80:FF:000041">
    <property type="entry name" value="Beta-glucosidase 7"/>
    <property type="match status" value="1"/>
</dbReference>
<gene>
    <name evidence="4" type="ORF">CKAN_01182000</name>
</gene>
<dbReference type="InterPro" id="IPR001360">
    <property type="entry name" value="Glyco_hydro_1"/>
</dbReference>
<dbReference type="EMBL" id="QPKB01000004">
    <property type="protein sequence ID" value="RWR83078.1"/>
    <property type="molecule type" value="Genomic_DNA"/>
</dbReference>
<organism evidence="4 5">
    <name type="scientific">Cinnamomum micranthum f. kanehirae</name>
    <dbReference type="NCBI Taxonomy" id="337451"/>
    <lineage>
        <taxon>Eukaryota</taxon>
        <taxon>Viridiplantae</taxon>
        <taxon>Streptophyta</taxon>
        <taxon>Embryophyta</taxon>
        <taxon>Tracheophyta</taxon>
        <taxon>Spermatophyta</taxon>
        <taxon>Magnoliopsida</taxon>
        <taxon>Magnoliidae</taxon>
        <taxon>Laurales</taxon>
        <taxon>Lauraceae</taxon>
        <taxon>Cinnamomum</taxon>
    </lineage>
</organism>
<evidence type="ECO:0000313" key="4">
    <source>
        <dbReference type="EMBL" id="RWR83078.1"/>
    </source>
</evidence>
<feature type="signal peptide" evidence="3">
    <location>
        <begin position="1"/>
        <end position="21"/>
    </location>
</feature>
<dbReference type="PRINTS" id="PR00131">
    <property type="entry name" value="GLHYDRLASE1"/>
</dbReference>
<keyword evidence="3" id="KW-0732">Signal</keyword>
<feature type="chain" id="PRO_5018705011" evidence="3">
    <location>
        <begin position="22"/>
        <end position="440"/>
    </location>
</feature>
<proteinExistence type="inferred from homology"/>
<evidence type="ECO:0000256" key="1">
    <source>
        <dbReference type="ARBA" id="ARBA00010838"/>
    </source>
</evidence>
<dbReference type="Gene3D" id="3.20.20.80">
    <property type="entry name" value="Glycosidases"/>
    <property type="match status" value="2"/>
</dbReference>
<dbReference type="GO" id="GO:0008422">
    <property type="term" value="F:beta-glucosidase activity"/>
    <property type="evidence" value="ECO:0007669"/>
    <property type="project" value="TreeGrafter"/>
</dbReference>
<dbReference type="PANTHER" id="PTHR10353:SF28">
    <property type="entry name" value="BETA-GLUCOSIDASE 44"/>
    <property type="match status" value="1"/>
</dbReference>
<keyword evidence="5" id="KW-1185">Reference proteome</keyword>
<dbReference type="Pfam" id="PF00232">
    <property type="entry name" value="Glyco_hydro_1"/>
    <property type="match status" value="2"/>
</dbReference>
<comment type="similarity">
    <text evidence="1 2">Belongs to the glycosyl hydrolase 1 family.</text>
</comment>
<sequence>MNKFLFLLSLVILHQGHSVLAEYDDDELDLGGLSRDSFPKGFIWGVAASAYQVEGMTDKEGRKPCIWDKFITDKPDRIANDATANVTVDEYHRYKADIDMIKELNFDSYRFSISWSRIFPDGEGRVNWLGVDYYNRLIDSMLAEGITPYANLYHYDLPQALADKYDGWLSKRTVKAYVAYADFCFKMFGDRVKYWFTFNEPRVAAALGYDNGIHAPGRCSKEYGNCTEGNSGTEPYIVAHHFLLSHAGAVQRYRQKYQRDQHGKIGILLDFVWYEPLTNSIDDELAAKRARDFHIGWFLHPITYGRYPDLVRFLVGDRLPKFSKREEKMVKGSIDLVGINHYTSYYIYDPHESSKPKMIVMECQLDQGLNYYKGYLTELSRAIKDGANVIGYHAWSILDNFEWLLGYSSRFGIVYVDRKNQLKRYPKMSARWFQKLLERN</sequence>
<dbReference type="STRING" id="337451.A0A3S3QDQ8"/>
<comment type="caution">
    <text evidence="4">The sequence shown here is derived from an EMBL/GenBank/DDBJ whole genome shotgun (WGS) entry which is preliminary data.</text>
</comment>
<dbReference type="PANTHER" id="PTHR10353">
    <property type="entry name" value="GLYCOSYL HYDROLASE"/>
    <property type="match status" value="1"/>
</dbReference>
<name>A0A3S3QDQ8_9MAGN</name>
<evidence type="ECO:0000256" key="3">
    <source>
        <dbReference type="SAM" id="SignalP"/>
    </source>
</evidence>
<accession>A0A3S3QDQ8</accession>
<reference evidence="4 5" key="1">
    <citation type="journal article" date="2019" name="Nat. Plants">
        <title>Stout camphor tree genome fills gaps in understanding of flowering plant genome evolution.</title>
        <authorList>
            <person name="Chaw S.M."/>
            <person name="Liu Y.C."/>
            <person name="Wu Y.W."/>
            <person name="Wang H.Y."/>
            <person name="Lin C.I."/>
            <person name="Wu C.S."/>
            <person name="Ke H.M."/>
            <person name="Chang L.Y."/>
            <person name="Hsu C.Y."/>
            <person name="Yang H.T."/>
            <person name="Sudianto E."/>
            <person name="Hsu M.H."/>
            <person name="Wu K.P."/>
            <person name="Wang L.N."/>
            <person name="Leebens-Mack J.H."/>
            <person name="Tsai I.J."/>
        </authorList>
    </citation>
    <scope>NUCLEOTIDE SEQUENCE [LARGE SCALE GENOMIC DNA]</scope>
    <source>
        <strain evidence="5">cv. Chaw 1501</strain>
        <tissue evidence="4">Young leaves</tissue>
    </source>
</reference>
<dbReference type="AlphaFoldDB" id="A0A3S3QDQ8"/>